<dbReference type="GO" id="GO:0070530">
    <property type="term" value="F:K63-linked polyubiquitin modification-dependent protein binding"/>
    <property type="evidence" value="ECO:0007669"/>
    <property type="project" value="TreeGrafter"/>
</dbReference>
<dbReference type="GO" id="GO:0005080">
    <property type="term" value="F:protein kinase C binding"/>
    <property type="evidence" value="ECO:0007669"/>
    <property type="project" value="TreeGrafter"/>
</dbReference>
<keyword evidence="3" id="KW-0862">Zinc</keyword>
<protein>
    <submittedName>
        <fullName evidence="7">ZZ-type domain-containing protein</fullName>
    </submittedName>
</protein>
<evidence type="ECO:0000256" key="3">
    <source>
        <dbReference type="ARBA" id="ARBA00022833"/>
    </source>
</evidence>
<dbReference type="SMART" id="SM00291">
    <property type="entry name" value="ZnF_ZZ"/>
    <property type="match status" value="1"/>
</dbReference>
<feature type="domain" description="ZZ-type" evidence="5">
    <location>
        <begin position="140"/>
        <end position="191"/>
    </location>
</feature>
<dbReference type="AlphaFoldDB" id="A0A7E4VIK8"/>
<organism evidence="6 7">
    <name type="scientific">Panagrellus redivivus</name>
    <name type="common">Microworm</name>
    <dbReference type="NCBI Taxonomy" id="6233"/>
    <lineage>
        <taxon>Eukaryota</taxon>
        <taxon>Metazoa</taxon>
        <taxon>Ecdysozoa</taxon>
        <taxon>Nematoda</taxon>
        <taxon>Chromadorea</taxon>
        <taxon>Rhabditida</taxon>
        <taxon>Tylenchina</taxon>
        <taxon>Panagrolaimomorpha</taxon>
        <taxon>Panagrolaimoidea</taxon>
        <taxon>Panagrolaimidae</taxon>
        <taxon>Panagrellus</taxon>
    </lineage>
</organism>
<sequence>MFSQPTTEAKTGTIVITDMTHNAVKLALDFCAGKYLDAESAVDLVGVYTFADKYDITAVRQRLEKYFDTALTLENFLAVTMYAYQYSKDALFDKCAEYLARDSDVALLPGFQELDKDLIKAILAKASTFKKAYVAEAHVHEDFTCNGCRKTPIIGHRFTCLICSNLHLCQTCEKNGIHAQHALVRTVNYNTAVPDIHEFIHDWVCDP</sequence>
<evidence type="ECO:0000313" key="7">
    <source>
        <dbReference type="WBParaSite" id="Pan_g216.t1"/>
    </source>
</evidence>
<dbReference type="InterPro" id="IPR043145">
    <property type="entry name" value="Znf_ZZ_sf"/>
</dbReference>
<dbReference type="GO" id="GO:0035973">
    <property type="term" value="P:aggrephagy"/>
    <property type="evidence" value="ECO:0007669"/>
    <property type="project" value="TreeGrafter"/>
</dbReference>
<dbReference type="GO" id="GO:0007032">
    <property type="term" value="P:endosome organization"/>
    <property type="evidence" value="ECO:0007669"/>
    <property type="project" value="TreeGrafter"/>
</dbReference>
<dbReference type="GO" id="GO:0008270">
    <property type="term" value="F:zinc ion binding"/>
    <property type="evidence" value="ECO:0007669"/>
    <property type="project" value="UniProtKB-KW"/>
</dbReference>
<evidence type="ECO:0000256" key="2">
    <source>
        <dbReference type="ARBA" id="ARBA00022771"/>
    </source>
</evidence>
<dbReference type="Proteomes" id="UP000492821">
    <property type="component" value="Unassembled WGS sequence"/>
</dbReference>
<dbReference type="GO" id="GO:0000423">
    <property type="term" value="P:mitophagy"/>
    <property type="evidence" value="ECO:0007669"/>
    <property type="project" value="TreeGrafter"/>
</dbReference>
<dbReference type="GO" id="GO:0044753">
    <property type="term" value="C:amphisome"/>
    <property type="evidence" value="ECO:0007669"/>
    <property type="project" value="TreeGrafter"/>
</dbReference>
<reference evidence="7" key="2">
    <citation type="submission" date="2020-10" db="UniProtKB">
        <authorList>
            <consortium name="WormBaseParasite"/>
        </authorList>
    </citation>
    <scope>IDENTIFICATION</scope>
</reference>
<evidence type="ECO:0000259" key="5">
    <source>
        <dbReference type="PROSITE" id="PS50135"/>
    </source>
</evidence>
<dbReference type="GO" id="GO:0016235">
    <property type="term" value="C:aggresome"/>
    <property type="evidence" value="ECO:0007669"/>
    <property type="project" value="TreeGrafter"/>
</dbReference>
<keyword evidence="1" id="KW-0479">Metal-binding</keyword>
<keyword evidence="6" id="KW-1185">Reference proteome</keyword>
<dbReference type="SUPFAM" id="SSF57850">
    <property type="entry name" value="RING/U-box"/>
    <property type="match status" value="1"/>
</dbReference>
<dbReference type="CDD" id="cd14733">
    <property type="entry name" value="BACK"/>
    <property type="match status" value="1"/>
</dbReference>
<reference evidence="6" key="1">
    <citation type="journal article" date="2013" name="Genetics">
        <title>The draft genome and transcriptome of Panagrellus redivivus are shaped by the harsh demands of a free-living lifestyle.</title>
        <authorList>
            <person name="Srinivasan J."/>
            <person name="Dillman A.R."/>
            <person name="Macchietto M.G."/>
            <person name="Heikkinen L."/>
            <person name="Lakso M."/>
            <person name="Fracchia K.M."/>
            <person name="Antoshechkin I."/>
            <person name="Mortazavi A."/>
            <person name="Wong G."/>
            <person name="Sternberg P.W."/>
        </authorList>
    </citation>
    <scope>NUCLEOTIDE SEQUENCE [LARGE SCALE GENOMIC DNA]</scope>
    <source>
        <strain evidence="6">MT8872</strain>
    </source>
</reference>
<dbReference type="Gene3D" id="3.30.60.90">
    <property type="match status" value="1"/>
</dbReference>
<evidence type="ECO:0000256" key="1">
    <source>
        <dbReference type="ARBA" id="ARBA00022723"/>
    </source>
</evidence>
<evidence type="ECO:0000256" key="4">
    <source>
        <dbReference type="PROSITE-ProRule" id="PRU00228"/>
    </source>
</evidence>
<accession>A0A7E4VIK8</accession>
<dbReference type="InterPro" id="IPR000433">
    <property type="entry name" value="Znf_ZZ"/>
</dbReference>
<dbReference type="PANTHER" id="PTHR15090">
    <property type="entry name" value="SEQUESTOSOME 1-RELATED"/>
    <property type="match status" value="1"/>
</dbReference>
<dbReference type="SUPFAM" id="SSF54695">
    <property type="entry name" value="POZ domain"/>
    <property type="match status" value="1"/>
</dbReference>
<keyword evidence="2 4" id="KW-0863">Zinc-finger</keyword>
<dbReference type="InterPro" id="IPR052260">
    <property type="entry name" value="Autophagy_Rcpt_SigReg"/>
</dbReference>
<dbReference type="CDD" id="cd02340">
    <property type="entry name" value="ZZ_NBR1_like"/>
    <property type="match status" value="1"/>
</dbReference>
<name>A0A7E4VIK8_PANRE</name>
<dbReference type="Pfam" id="PF00569">
    <property type="entry name" value="ZZ"/>
    <property type="match status" value="1"/>
</dbReference>
<proteinExistence type="predicted"/>
<evidence type="ECO:0000313" key="6">
    <source>
        <dbReference type="Proteomes" id="UP000492821"/>
    </source>
</evidence>
<dbReference type="InterPro" id="IPR011333">
    <property type="entry name" value="SKP1/BTB/POZ_sf"/>
</dbReference>
<dbReference type="PROSITE" id="PS50135">
    <property type="entry name" value="ZF_ZZ_2"/>
    <property type="match status" value="1"/>
</dbReference>
<dbReference type="Gene3D" id="3.30.710.10">
    <property type="entry name" value="Potassium Channel Kv1.1, Chain A"/>
    <property type="match status" value="1"/>
</dbReference>
<dbReference type="PANTHER" id="PTHR15090:SF9">
    <property type="entry name" value="ZZ-TYPE DOMAIN-CONTAINING PROTEIN"/>
    <property type="match status" value="1"/>
</dbReference>
<dbReference type="WBParaSite" id="Pan_g216.t1">
    <property type="protein sequence ID" value="Pan_g216.t1"/>
    <property type="gene ID" value="Pan_g216"/>
</dbReference>
<dbReference type="PROSITE" id="PS01357">
    <property type="entry name" value="ZF_ZZ_1"/>
    <property type="match status" value="1"/>
</dbReference>